<protein>
    <submittedName>
        <fullName evidence="1">Uncharacterized protein</fullName>
    </submittedName>
</protein>
<reference evidence="1 2" key="1">
    <citation type="submission" date="2017-07" db="EMBL/GenBank/DDBJ databases">
        <title>Whole genome sequence of Azospirillum brasilense 2A1, a potential biofertilizer strain.</title>
        <authorList>
            <person name="Fontana C.A."/>
            <person name="Toffoli L.M."/>
            <person name="Salazar S.M."/>
            <person name="Puglisi E."/>
            <person name="Pedraza R."/>
            <person name="Bassi D."/>
            <person name="Cocconcelli P.S."/>
        </authorList>
    </citation>
    <scope>NUCLEOTIDE SEQUENCE [LARGE SCALE GENOMIC DNA]</scope>
    <source>
        <strain evidence="1 2">2A1</strain>
        <plasmid evidence="1">unnamed</plasmid>
    </source>
</reference>
<name>A0A235H9C6_AZOBR</name>
<proteinExistence type="predicted"/>
<sequence>MDHSSLQLWVKRVGSVLFRLPAHQSLLGTTQFYEGHFPMAFRLGGDIPIIQVDTSELPFH</sequence>
<evidence type="ECO:0000313" key="2">
    <source>
        <dbReference type="Proteomes" id="UP000215367"/>
    </source>
</evidence>
<evidence type="ECO:0000313" key="1">
    <source>
        <dbReference type="EMBL" id="OYD82348.1"/>
    </source>
</evidence>
<accession>A0A235H9C6</accession>
<comment type="caution">
    <text evidence="1">The sequence shown here is derived from an EMBL/GenBank/DDBJ whole genome shotgun (WGS) entry which is preliminary data.</text>
</comment>
<keyword evidence="1" id="KW-0614">Plasmid</keyword>
<gene>
    <name evidence="1" type="ORF">CHT98_21610</name>
</gene>
<dbReference type="EMBL" id="NOWT01000023">
    <property type="protein sequence ID" value="OYD82348.1"/>
    <property type="molecule type" value="Genomic_DNA"/>
</dbReference>
<dbReference type="Proteomes" id="UP000215367">
    <property type="component" value="Unassembled WGS sequence"/>
</dbReference>
<organism evidence="1 2">
    <name type="scientific">Azospirillum brasilense</name>
    <dbReference type="NCBI Taxonomy" id="192"/>
    <lineage>
        <taxon>Bacteria</taxon>
        <taxon>Pseudomonadati</taxon>
        <taxon>Pseudomonadota</taxon>
        <taxon>Alphaproteobacteria</taxon>
        <taxon>Rhodospirillales</taxon>
        <taxon>Azospirillaceae</taxon>
        <taxon>Azospirillum</taxon>
    </lineage>
</organism>
<geneLocation type="plasmid" evidence="1">
    <name>unnamed</name>
</geneLocation>
<dbReference type="AlphaFoldDB" id="A0A235H9C6"/>